<dbReference type="SUPFAM" id="SSF161098">
    <property type="entry name" value="MetI-like"/>
    <property type="match status" value="1"/>
</dbReference>
<dbReference type="Gene3D" id="1.10.3720.10">
    <property type="entry name" value="MetI-like"/>
    <property type="match status" value="1"/>
</dbReference>
<name>A0A7I7MW79_9MYCO</name>
<dbReference type="InterPro" id="IPR035906">
    <property type="entry name" value="MetI-like_sf"/>
</dbReference>
<keyword evidence="4 5" id="KW-0472">Membrane</keyword>
<dbReference type="PANTHER" id="PTHR42922">
    <property type="entry name" value="PHOSPHATE TRANSPORT SYSTEM PERMEASE PROTEIN PSTA"/>
    <property type="match status" value="1"/>
</dbReference>
<keyword evidence="8" id="KW-1185">Reference proteome</keyword>
<evidence type="ECO:0000256" key="4">
    <source>
        <dbReference type="ARBA" id="ARBA00023136"/>
    </source>
</evidence>
<reference evidence="7 8" key="1">
    <citation type="journal article" date="2019" name="Emerg. Microbes Infect.">
        <title>Comprehensive subspecies identification of 175 nontuberculous mycobacteria species based on 7547 genomic profiles.</title>
        <authorList>
            <person name="Matsumoto Y."/>
            <person name="Kinjo T."/>
            <person name="Motooka D."/>
            <person name="Nabeya D."/>
            <person name="Jung N."/>
            <person name="Uechi K."/>
            <person name="Horii T."/>
            <person name="Iida T."/>
            <person name="Fujita J."/>
            <person name="Nakamura S."/>
        </authorList>
    </citation>
    <scope>NUCLEOTIDE SEQUENCE [LARGE SCALE GENOMIC DNA]</scope>
    <source>
        <strain evidence="7 8">JCM 14233</strain>
    </source>
</reference>
<evidence type="ECO:0000313" key="8">
    <source>
        <dbReference type="Proteomes" id="UP000467236"/>
    </source>
</evidence>
<gene>
    <name evidence="7" type="ORF">MSHI_40430</name>
</gene>
<evidence type="ECO:0000256" key="2">
    <source>
        <dbReference type="ARBA" id="ARBA00022692"/>
    </source>
</evidence>
<sequence length="207" mass="21564">MSACGRVEHRGGSTAFTGAPQGDRVCGGESVLTAEGSTAQQNAIALFDQAWGRWCPGKNVSYNATGVADAAGIVRSTEEMLRVVPANLREPSYALGAPKWKTIARIVIPTGLSGITTGCLLAAARVLGEAAPLLILVGYSRSTNYDLFDRFMESLPGMMYDQTAAGAGTNPVPTDRLWGAALTLILVIAIINIGARAVAKIVAPKTS</sequence>
<evidence type="ECO:0000256" key="5">
    <source>
        <dbReference type="SAM" id="Phobius"/>
    </source>
</evidence>
<accession>A0A7I7MW79</accession>
<feature type="transmembrane region" description="Helical" evidence="5">
    <location>
        <begin position="177"/>
        <end position="199"/>
    </location>
</feature>
<keyword evidence="2 5" id="KW-0812">Transmembrane</keyword>
<dbReference type="Pfam" id="PF00528">
    <property type="entry name" value="BPD_transp_1"/>
    <property type="match status" value="1"/>
</dbReference>
<dbReference type="CDD" id="cd06261">
    <property type="entry name" value="TM_PBP2"/>
    <property type="match status" value="1"/>
</dbReference>
<dbReference type="Proteomes" id="UP000467236">
    <property type="component" value="Chromosome"/>
</dbReference>
<dbReference type="InterPro" id="IPR000515">
    <property type="entry name" value="MetI-like"/>
</dbReference>
<evidence type="ECO:0000256" key="3">
    <source>
        <dbReference type="ARBA" id="ARBA00022989"/>
    </source>
</evidence>
<keyword evidence="3 5" id="KW-1133">Transmembrane helix</keyword>
<organism evidence="7 8">
    <name type="scientific">Mycobacterium shinjukuense</name>
    <dbReference type="NCBI Taxonomy" id="398694"/>
    <lineage>
        <taxon>Bacteria</taxon>
        <taxon>Bacillati</taxon>
        <taxon>Actinomycetota</taxon>
        <taxon>Actinomycetes</taxon>
        <taxon>Mycobacteriales</taxon>
        <taxon>Mycobacteriaceae</taxon>
        <taxon>Mycobacterium</taxon>
    </lineage>
</organism>
<dbReference type="AlphaFoldDB" id="A0A7I7MW79"/>
<dbReference type="KEGG" id="mshj:MSHI_40430"/>
<comment type="subcellular location">
    <subcellularLocation>
        <location evidence="1">Membrane</location>
        <topology evidence="1">Multi-pass membrane protein</topology>
    </subcellularLocation>
</comment>
<protein>
    <recommendedName>
        <fullName evidence="6">ABC transmembrane type-1 domain-containing protein</fullName>
    </recommendedName>
</protein>
<dbReference type="GO" id="GO:0016020">
    <property type="term" value="C:membrane"/>
    <property type="evidence" value="ECO:0007669"/>
    <property type="project" value="UniProtKB-SubCell"/>
</dbReference>
<dbReference type="InterPro" id="IPR051408">
    <property type="entry name" value="Phosphate_transprt_permease"/>
</dbReference>
<dbReference type="PANTHER" id="PTHR42922:SF1">
    <property type="entry name" value="PHOSPHATE TRANSPORT SYSTEM PERMEASE PROTEIN PSTA"/>
    <property type="match status" value="1"/>
</dbReference>
<evidence type="ECO:0000313" key="7">
    <source>
        <dbReference type="EMBL" id="BBX76137.1"/>
    </source>
</evidence>
<dbReference type="GO" id="GO:0055085">
    <property type="term" value="P:transmembrane transport"/>
    <property type="evidence" value="ECO:0007669"/>
    <property type="project" value="InterPro"/>
</dbReference>
<proteinExistence type="predicted"/>
<evidence type="ECO:0000259" key="6">
    <source>
        <dbReference type="Pfam" id="PF00528"/>
    </source>
</evidence>
<feature type="domain" description="ABC transmembrane type-1" evidence="6">
    <location>
        <begin position="76"/>
        <end position="206"/>
    </location>
</feature>
<evidence type="ECO:0000256" key="1">
    <source>
        <dbReference type="ARBA" id="ARBA00004141"/>
    </source>
</evidence>
<dbReference type="EMBL" id="AP022575">
    <property type="protein sequence ID" value="BBX76137.1"/>
    <property type="molecule type" value="Genomic_DNA"/>
</dbReference>